<dbReference type="Gene3D" id="3.30.710.10">
    <property type="entry name" value="Potassium Channel Kv1.1, Chain A"/>
    <property type="match status" value="1"/>
</dbReference>
<dbReference type="OrthoDB" id="2444305at2759"/>
<proteinExistence type="predicted"/>
<feature type="domain" description="TLDc" evidence="1">
    <location>
        <begin position="122"/>
        <end position="294"/>
    </location>
</feature>
<dbReference type="PROSITE" id="PS51886">
    <property type="entry name" value="TLDC"/>
    <property type="match status" value="1"/>
</dbReference>
<dbReference type="SUPFAM" id="SSF54695">
    <property type="entry name" value="POZ domain"/>
    <property type="match status" value="1"/>
</dbReference>
<dbReference type="AlphaFoldDB" id="A0A9N9H7G4"/>
<evidence type="ECO:0000313" key="3">
    <source>
        <dbReference type="Proteomes" id="UP000789342"/>
    </source>
</evidence>
<evidence type="ECO:0000313" key="2">
    <source>
        <dbReference type="EMBL" id="CAG8652851.1"/>
    </source>
</evidence>
<comment type="caution">
    <text evidence="2">The sequence shown here is derived from an EMBL/GenBank/DDBJ whole genome shotgun (WGS) entry which is preliminary data.</text>
</comment>
<organism evidence="2 3">
    <name type="scientific">Acaulospora morrowiae</name>
    <dbReference type="NCBI Taxonomy" id="94023"/>
    <lineage>
        <taxon>Eukaryota</taxon>
        <taxon>Fungi</taxon>
        <taxon>Fungi incertae sedis</taxon>
        <taxon>Mucoromycota</taxon>
        <taxon>Glomeromycotina</taxon>
        <taxon>Glomeromycetes</taxon>
        <taxon>Diversisporales</taxon>
        <taxon>Acaulosporaceae</taxon>
        <taxon>Acaulospora</taxon>
    </lineage>
</organism>
<dbReference type="Proteomes" id="UP000789342">
    <property type="component" value="Unassembled WGS sequence"/>
</dbReference>
<dbReference type="EMBL" id="CAJVPV010010591">
    <property type="protein sequence ID" value="CAG8652851.1"/>
    <property type="molecule type" value="Genomic_DNA"/>
</dbReference>
<name>A0A9N9H7G4_9GLOM</name>
<dbReference type="Pfam" id="PF07534">
    <property type="entry name" value="TLD"/>
    <property type="match status" value="1"/>
</dbReference>
<sequence length="300" mass="34483">MTSKFYERLSCDLEKILENSDNYDVVIEVGESPLRQSYNAHLTILRYRCPSLYKELNEISLNGDNIKTIQKPNISAKTFNIIIKLFSATHYSTPIICFFEILPARDLTILELPVREITVPSNVITNEHAAQISSWIDGVTHNVENNPYKFDLLIRGSQDGFEYSTFWEKCSKKNMLVVVLEVEQTGEKLGGYNPIGWEPYVWDGYTQTNGSFIFSLKTENTSHSTISRIKKFQRAINNDYQGQGGPSFGSQDLLLLGNFKTDKRCYCRKSDYVSPIRSEKGLFSVKDYEVFQVRLRTENE</sequence>
<reference evidence="2" key="1">
    <citation type="submission" date="2021-06" db="EMBL/GenBank/DDBJ databases">
        <authorList>
            <person name="Kallberg Y."/>
            <person name="Tangrot J."/>
            <person name="Rosling A."/>
        </authorList>
    </citation>
    <scope>NUCLEOTIDE SEQUENCE</scope>
    <source>
        <strain evidence="2">CL551</strain>
    </source>
</reference>
<accession>A0A9N9H7G4</accession>
<gene>
    <name evidence="2" type="ORF">AMORRO_LOCUS10047</name>
</gene>
<keyword evidence="3" id="KW-1185">Reference proteome</keyword>
<evidence type="ECO:0000259" key="1">
    <source>
        <dbReference type="PROSITE" id="PS51886"/>
    </source>
</evidence>
<dbReference type="InterPro" id="IPR006571">
    <property type="entry name" value="TLDc_dom"/>
</dbReference>
<protein>
    <submittedName>
        <fullName evidence="2">15437_t:CDS:1</fullName>
    </submittedName>
</protein>
<dbReference type="InterPro" id="IPR011333">
    <property type="entry name" value="SKP1/BTB/POZ_sf"/>
</dbReference>